<feature type="region of interest" description="Disordered" evidence="5">
    <location>
        <begin position="907"/>
        <end position="928"/>
    </location>
</feature>
<evidence type="ECO:0000256" key="3">
    <source>
        <dbReference type="ARBA" id="ARBA00023136"/>
    </source>
</evidence>
<evidence type="ECO:0000256" key="2">
    <source>
        <dbReference type="ARBA" id="ARBA00022801"/>
    </source>
</evidence>
<comment type="caution">
    <text evidence="7">The sequence shown here is derived from an EMBL/GenBank/DDBJ whole genome shotgun (WGS) entry which is preliminary data.</text>
</comment>
<sequence length="942" mass="109239">MPANTENPRYSVIVEQTKAIFDKRNLEKPASNHSSAPPSTEPSDVEDYKSDRLVLNKFILYETKTNYYILGSNQSDNRFRILKIDRTTPTDLNVIEDDVIYSKKEINDILTGLEVGNRVCGGLKNVVTAYGIVGFIRFTDGYYISLITKRSAVALIGGHYIYQIDETILRPIGQQTKPEKNSDEHKYYSIFNILDLTKNFYFSYTYDITHTLQHNMTCPSNRRNFSYNEMFVWNHYLLETGFRSFKSNSDWILPIIHGFVDQSKISIFGRNVFVTLIARRSRYFAGARFLKRGVNDQGYVANDVETEQIVADMSTTSFHRSGLYDNPNYTSYVQHRGSIPLFWSQDVTNMSPKPPISINFRDPFYAAAGLHFDNMFKRYGAPIIVLNLIKTKEKNPRESLLGDEFGDAMDYLMQSLPEKSLIYHPWDMSKARKSDEDVFDIMEGYAEQYLADTGFFHSGPEAWVNVLNREQTQRKPQKRQMFRRQSGVVRTNCIDCLDRTNAAQLIIGKCALGHQLHALGITDKPWVPVDSDVMNMLTDMYHDHGDTIAFQYGGSNLVNTLDSYRRKNQFSNQSRDLIENLRRYYSNALCDGEKQDSINLFLGNFRPQKDRPMLWELASDYYLHNEDPRFRKPRRSYIYWWTKDFLQKAEQQDTSRYQLLSRISRQFEDDEADPYSGYWIEYYRPRLFTSFEKLFAFDMKSTTKYIPSGADESPFEVRITPPQASRLMNVGNVKKWFAASLLNTKAKEVQSEVKEKEKEEKEKVKKEKYNPNTMESIVSKSLNPSVSLNEAKEYKQYINQNKNLVLTPTLTDNNDPALTSHSDYHVYNAYMRRANLPNPLTDIRVPSTDERVYEENLVIPKQYAVLQAVGTDQYTNSVAKSRYQAYETWLKTGKLVGTNTNNVVNTKSKNNVGGNGKGNISKKEKESYKDYKEKMKECQIKE</sequence>
<feature type="domain" description="SAC" evidence="6">
    <location>
        <begin position="191"/>
        <end position="554"/>
    </location>
</feature>
<accession>A0A8H4ESR9</accession>
<feature type="region of interest" description="Disordered" evidence="5">
    <location>
        <begin position="24"/>
        <end position="47"/>
    </location>
</feature>
<keyword evidence="2" id="KW-0378">Hydrolase</keyword>
<gene>
    <name evidence="7" type="ORF">F8M41_026501</name>
</gene>
<dbReference type="InterPro" id="IPR002013">
    <property type="entry name" value="SAC_dom"/>
</dbReference>
<dbReference type="EMBL" id="WTPW01000100">
    <property type="protein sequence ID" value="KAF0548124.1"/>
    <property type="molecule type" value="Genomic_DNA"/>
</dbReference>
<dbReference type="PANTHER" id="PTHR45738:SF5">
    <property type="entry name" value="POLYPHOSPHOINOSITIDE PHOSPHATASE"/>
    <property type="match status" value="1"/>
</dbReference>
<evidence type="ECO:0000256" key="5">
    <source>
        <dbReference type="SAM" id="MobiDB-lite"/>
    </source>
</evidence>
<evidence type="ECO:0000313" key="8">
    <source>
        <dbReference type="Proteomes" id="UP000439903"/>
    </source>
</evidence>
<organism evidence="7 8">
    <name type="scientific">Gigaspora margarita</name>
    <dbReference type="NCBI Taxonomy" id="4874"/>
    <lineage>
        <taxon>Eukaryota</taxon>
        <taxon>Fungi</taxon>
        <taxon>Fungi incertae sedis</taxon>
        <taxon>Mucoromycota</taxon>
        <taxon>Glomeromycotina</taxon>
        <taxon>Glomeromycetes</taxon>
        <taxon>Diversisporales</taxon>
        <taxon>Gigasporaceae</taxon>
        <taxon>Gigaspora</taxon>
    </lineage>
</organism>
<keyword evidence="8" id="KW-1185">Reference proteome</keyword>
<dbReference type="GO" id="GO:0043813">
    <property type="term" value="F:phosphatidylinositol-3,5-bisphosphate 5-phosphatase activity"/>
    <property type="evidence" value="ECO:0007669"/>
    <property type="project" value="InterPro"/>
</dbReference>
<proteinExistence type="predicted"/>
<feature type="coiled-coil region" evidence="4">
    <location>
        <begin position="739"/>
        <end position="767"/>
    </location>
</feature>
<name>A0A8H4ESR9_GIGMA</name>
<keyword evidence="4" id="KW-0175">Coiled coil</keyword>
<protein>
    <submittedName>
        <fullName evidence="7">Polyphosphoinositide phosphatase</fullName>
    </submittedName>
</protein>
<evidence type="ECO:0000259" key="6">
    <source>
        <dbReference type="PROSITE" id="PS50275"/>
    </source>
</evidence>
<dbReference type="Proteomes" id="UP000439903">
    <property type="component" value="Unassembled WGS sequence"/>
</dbReference>
<dbReference type="Pfam" id="PF02383">
    <property type="entry name" value="Syja_N"/>
    <property type="match status" value="1"/>
</dbReference>
<dbReference type="PANTHER" id="PTHR45738">
    <property type="entry name" value="POLYPHOSPHOINOSITIDE PHOSPHATASE"/>
    <property type="match status" value="1"/>
</dbReference>
<dbReference type="PROSITE" id="PS50275">
    <property type="entry name" value="SAC"/>
    <property type="match status" value="1"/>
</dbReference>
<dbReference type="GO" id="GO:0046856">
    <property type="term" value="P:phosphatidylinositol dephosphorylation"/>
    <property type="evidence" value="ECO:0007669"/>
    <property type="project" value="InterPro"/>
</dbReference>
<keyword evidence="3" id="KW-0472">Membrane</keyword>
<evidence type="ECO:0000256" key="4">
    <source>
        <dbReference type="SAM" id="Coils"/>
    </source>
</evidence>
<feature type="compositionally biased region" description="Polar residues" evidence="5">
    <location>
        <begin position="31"/>
        <end position="42"/>
    </location>
</feature>
<dbReference type="OrthoDB" id="405996at2759"/>
<reference evidence="7 8" key="1">
    <citation type="journal article" date="2019" name="Environ. Microbiol.">
        <title>At the nexus of three kingdoms: the genome of the mycorrhizal fungus Gigaspora margarita provides insights into plant, endobacterial and fungal interactions.</title>
        <authorList>
            <person name="Venice F."/>
            <person name="Ghignone S."/>
            <person name="Salvioli di Fossalunga A."/>
            <person name="Amselem J."/>
            <person name="Novero M."/>
            <person name="Xianan X."/>
            <person name="Sedzielewska Toro K."/>
            <person name="Morin E."/>
            <person name="Lipzen A."/>
            <person name="Grigoriev I.V."/>
            <person name="Henrissat B."/>
            <person name="Martin F.M."/>
            <person name="Bonfante P."/>
        </authorList>
    </citation>
    <scope>NUCLEOTIDE SEQUENCE [LARGE SCALE GENOMIC DNA]</scope>
    <source>
        <strain evidence="7 8">BEG34</strain>
    </source>
</reference>
<dbReference type="GO" id="GO:0012505">
    <property type="term" value="C:endomembrane system"/>
    <property type="evidence" value="ECO:0007669"/>
    <property type="project" value="UniProtKB-SubCell"/>
</dbReference>
<dbReference type="InterPro" id="IPR043573">
    <property type="entry name" value="Fig4-like"/>
</dbReference>
<dbReference type="AlphaFoldDB" id="A0A8H4ESR9"/>
<evidence type="ECO:0000313" key="7">
    <source>
        <dbReference type="EMBL" id="KAF0548124.1"/>
    </source>
</evidence>
<comment type="subcellular location">
    <subcellularLocation>
        <location evidence="1">Endomembrane system</location>
    </subcellularLocation>
</comment>
<evidence type="ECO:0000256" key="1">
    <source>
        <dbReference type="ARBA" id="ARBA00004308"/>
    </source>
</evidence>